<organism evidence="2 3">
    <name type="scientific">Halanaerobium salsuginis</name>
    <dbReference type="NCBI Taxonomy" id="29563"/>
    <lineage>
        <taxon>Bacteria</taxon>
        <taxon>Bacillati</taxon>
        <taxon>Bacillota</taxon>
        <taxon>Clostridia</taxon>
        <taxon>Halanaerobiales</taxon>
        <taxon>Halanaerobiaceae</taxon>
        <taxon>Halanaerobium</taxon>
    </lineage>
</organism>
<dbReference type="InterPro" id="IPR050313">
    <property type="entry name" value="Carb_Metab_HTH_regulators"/>
</dbReference>
<protein>
    <submittedName>
        <fullName evidence="2">DeoR C terminal sensor domain-containing protein</fullName>
    </submittedName>
</protein>
<dbReference type="PANTHER" id="PTHR30363">
    <property type="entry name" value="HTH-TYPE TRANSCRIPTIONAL REGULATOR SRLR-RELATED"/>
    <property type="match status" value="1"/>
</dbReference>
<dbReference type="EMBL" id="FOTI01000076">
    <property type="protein sequence ID" value="SFM12931.1"/>
    <property type="molecule type" value="Genomic_DNA"/>
</dbReference>
<dbReference type="SUPFAM" id="SSF100950">
    <property type="entry name" value="NagB/RpiA/CoA transferase-like"/>
    <property type="match status" value="1"/>
</dbReference>
<proteinExistence type="predicted"/>
<evidence type="ECO:0000259" key="1">
    <source>
        <dbReference type="Pfam" id="PF00455"/>
    </source>
</evidence>
<accession>A0A1I4NBP5</accession>
<dbReference type="SMART" id="SM01134">
    <property type="entry name" value="DeoRC"/>
    <property type="match status" value="1"/>
</dbReference>
<dbReference type="Pfam" id="PF00455">
    <property type="entry name" value="DeoRC"/>
    <property type="match status" value="1"/>
</dbReference>
<name>A0A1I4NBP5_9FIRM</name>
<feature type="domain" description="DeoR-like transcriptional repressor C-terminal sensor" evidence="1">
    <location>
        <begin position="15"/>
        <end position="136"/>
    </location>
</feature>
<dbReference type="PANTHER" id="PTHR30363:SF51">
    <property type="entry name" value="HTH-TYPE TRANSCRIPTIONAL REPRESSOR GLCR"/>
    <property type="match status" value="1"/>
</dbReference>
<dbReference type="InterPro" id="IPR037171">
    <property type="entry name" value="NagB/RpiA_transferase-like"/>
</dbReference>
<gene>
    <name evidence="2" type="ORF">SAMN02983006_02866</name>
</gene>
<reference evidence="2 3" key="1">
    <citation type="submission" date="2016-10" db="EMBL/GenBank/DDBJ databases">
        <authorList>
            <person name="de Groot N.N."/>
        </authorList>
    </citation>
    <scope>NUCLEOTIDE SEQUENCE [LARGE SCALE GENOMIC DNA]</scope>
    <source>
        <strain evidence="2 3">ATCC 51327</strain>
    </source>
</reference>
<dbReference type="InterPro" id="IPR014036">
    <property type="entry name" value="DeoR-like_C"/>
</dbReference>
<dbReference type="STRING" id="29563.SAMN02983006_02866"/>
<dbReference type="AlphaFoldDB" id="A0A1I4NBP5"/>
<keyword evidence="3" id="KW-1185">Reference proteome</keyword>
<evidence type="ECO:0000313" key="2">
    <source>
        <dbReference type="EMBL" id="SFM12931.1"/>
    </source>
</evidence>
<evidence type="ECO:0000313" key="3">
    <source>
        <dbReference type="Proteomes" id="UP000199006"/>
    </source>
</evidence>
<sequence length="154" mass="17754">MVGWYIFRLTKALAQLTHEELIIYSHSLDNAIMLSDHEKVSFNLLGGRFFPKNRFYYSLNETEILKSINFDIAFIGAAGLKNGKVSFDDQEDAYLKQLVLKNSQTKILLAEQDKFDKSASFILSDISIFDYFITDKKPKKKIRKNIAGNVKIIY</sequence>
<dbReference type="Proteomes" id="UP000199006">
    <property type="component" value="Unassembled WGS sequence"/>
</dbReference>